<dbReference type="PANTHER" id="PTHR43833:SF7">
    <property type="entry name" value="KTR SYSTEM POTASSIUM UPTAKE PROTEIN C"/>
    <property type="match status" value="1"/>
</dbReference>
<dbReference type="SUPFAM" id="SSF116726">
    <property type="entry name" value="TrkA C-terminal domain-like"/>
    <property type="match status" value="1"/>
</dbReference>
<feature type="domain" description="RCK N-terminal" evidence="1">
    <location>
        <begin position="1"/>
        <end position="127"/>
    </location>
</feature>
<dbReference type="InterPro" id="IPR036721">
    <property type="entry name" value="RCK_C_sf"/>
</dbReference>
<dbReference type="InterPro" id="IPR003148">
    <property type="entry name" value="RCK_N"/>
</dbReference>
<dbReference type="Gene3D" id="3.40.50.720">
    <property type="entry name" value="NAD(P)-binding Rossmann-like Domain"/>
    <property type="match status" value="1"/>
</dbReference>
<dbReference type="KEGG" id="sze:AW14_03280"/>
<evidence type="ECO:0000313" key="3">
    <source>
        <dbReference type="Proteomes" id="UP000032229"/>
    </source>
</evidence>
<dbReference type="PANTHER" id="PTHR43833">
    <property type="entry name" value="POTASSIUM CHANNEL PROTEIN 2-RELATED-RELATED"/>
    <property type="match status" value="1"/>
</dbReference>
<dbReference type="InterPro" id="IPR050721">
    <property type="entry name" value="Trk_Ktr_HKT_K-transport"/>
</dbReference>
<dbReference type="Gene3D" id="3.30.70.1450">
    <property type="entry name" value="Regulator of K+ conductance, C-terminal domain"/>
    <property type="match status" value="1"/>
</dbReference>
<evidence type="ECO:0000259" key="1">
    <source>
        <dbReference type="PROSITE" id="PS51201"/>
    </source>
</evidence>
<dbReference type="RefSeq" id="WP_044637502.1">
    <property type="nucleotide sequence ID" value="NZ_CP007202.1"/>
</dbReference>
<dbReference type="STRING" id="1454006.AW14_03280"/>
<dbReference type="GO" id="GO:0006813">
    <property type="term" value="P:potassium ion transport"/>
    <property type="evidence" value="ECO:0007669"/>
    <property type="project" value="InterPro"/>
</dbReference>
<keyword evidence="3" id="KW-1185">Reference proteome</keyword>
<dbReference type="AlphaFoldDB" id="A0A0C5WJA8"/>
<proteinExistence type="predicted"/>
<dbReference type="EMBL" id="CP007202">
    <property type="protein sequence ID" value="AJR02805.1"/>
    <property type="molecule type" value="Genomic_DNA"/>
</dbReference>
<dbReference type="HOGENOM" id="CLU_046525_3_2_10"/>
<sequence length="238" mass="26702">MKIIVFGLGNFGMSLCLSLTETGNEVIAIDKQMDKINLVKDKISHAICMDSTNELAYNAVPLKDADKVVVAIGENEGAAIITTAIIKKLSNVKIISRALSPIHDTVLEAMGIHSIIHPEQDSADRLTKQINFKSTLENYQLDNNFTISEVRAKPEFYGKTLQELDSIDKYHLTLITIIREIEKKNLIGKKTKVKETIGRTTPETVVLDNDILVVFGYNKDIENYCMGEEEYDLRNKNI</sequence>
<protein>
    <submittedName>
        <fullName evidence="2">Potassium transporter TrkA</fullName>
    </submittedName>
</protein>
<dbReference type="Pfam" id="PF02254">
    <property type="entry name" value="TrkA_N"/>
    <property type="match status" value="1"/>
</dbReference>
<dbReference type="Proteomes" id="UP000032229">
    <property type="component" value="Chromosome"/>
</dbReference>
<accession>A0A0C5WJA8</accession>
<name>A0A0C5WJA8_9FLAO</name>
<organism evidence="2 3">
    <name type="scientific">Siansivirga zeaxanthinifaciens CC-SAMT-1</name>
    <dbReference type="NCBI Taxonomy" id="1454006"/>
    <lineage>
        <taxon>Bacteria</taxon>
        <taxon>Pseudomonadati</taxon>
        <taxon>Bacteroidota</taxon>
        <taxon>Flavobacteriia</taxon>
        <taxon>Flavobacteriales</taxon>
        <taxon>Flavobacteriaceae</taxon>
        <taxon>Siansivirga</taxon>
    </lineage>
</organism>
<dbReference type="PATRIC" id="fig|1454006.5.peg.633"/>
<dbReference type="SUPFAM" id="SSF51735">
    <property type="entry name" value="NAD(P)-binding Rossmann-fold domains"/>
    <property type="match status" value="1"/>
</dbReference>
<reference evidence="2 3" key="1">
    <citation type="submission" date="2014-02" db="EMBL/GenBank/DDBJ databases">
        <authorList>
            <person name="Young C.-C."/>
            <person name="Hameed A."/>
            <person name="Huang H.-C."/>
            <person name="Shahina M."/>
        </authorList>
    </citation>
    <scope>NUCLEOTIDE SEQUENCE [LARGE SCALE GENOMIC DNA]</scope>
    <source>
        <strain evidence="2 3">CC-SAMT-1</strain>
    </source>
</reference>
<dbReference type="PROSITE" id="PS51201">
    <property type="entry name" value="RCK_N"/>
    <property type="match status" value="1"/>
</dbReference>
<evidence type="ECO:0000313" key="2">
    <source>
        <dbReference type="EMBL" id="AJR02805.1"/>
    </source>
</evidence>
<dbReference type="InterPro" id="IPR036291">
    <property type="entry name" value="NAD(P)-bd_dom_sf"/>
</dbReference>
<gene>
    <name evidence="2" type="ORF">AW14_03280</name>
</gene>
<dbReference type="OrthoDB" id="9776294at2"/>